<dbReference type="EMBL" id="JBHMCG010000004">
    <property type="protein sequence ID" value="MFB9570871.1"/>
    <property type="molecule type" value="Genomic_DNA"/>
</dbReference>
<evidence type="ECO:0000313" key="2">
    <source>
        <dbReference type="EMBL" id="MFB9570871.1"/>
    </source>
</evidence>
<proteinExistence type="predicted"/>
<sequence length="94" mass="9273">MASPTEAGTGKEGADVGAWAPPVPPSACAPVPPADGERLPDGFTDTEADAEADAEGDAEAEAEAEAELLGEWDAFGTFAASLRELGTTSAAAAP</sequence>
<gene>
    <name evidence="2" type="ORF">ACFFTL_00585</name>
</gene>
<comment type="caution">
    <text evidence="2">The sequence shown here is derived from an EMBL/GenBank/DDBJ whole genome shotgun (WGS) entry which is preliminary data.</text>
</comment>
<evidence type="ECO:0000256" key="1">
    <source>
        <dbReference type="SAM" id="MobiDB-lite"/>
    </source>
</evidence>
<dbReference type="Proteomes" id="UP001589710">
    <property type="component" value="Unassembled WGS sequence"/>
</dbReference>
<accession>A0ABV5R169</accession>
<feature type="compositionally biased region" description="Pro residues" evidence="1">
    <location>
        <begin position="21"/>
        <end position="33"/>
    </location>
</feature>
<protein>
    <submittedName>
        <fullName evidence="2">Uncharacterized protein</fullName>
    </submittedName>
</protein>
<feature type="compositionally biased region" description="Acidic residues" evidence="1">
    <location>
        <begin position="44"/>
        <end position="65"/>
    </location>
</feature>
<organism evidence="2 3">
    <name type="scientific">Streptomyces yanii</name>
    <dbReference type="NCBI Taxonomy" id="78510"/>
    <lineage>
        <taxon>Bacteria</taxon>
        <taxon>Bacillati</taxon>
        <taxon>Actinomycetota</taxon>
        <taxon>Actinomycetes</taxon>
        <taxon>Kitasatosporales</taxon>
        <taxon>Streptomycetaceae</taxon>
        <taxon>Streptomyces</taxon>
    </lineage>
</organism>
<reference evidence="2 3" key="1">
    <citation type="submission" date="2024-09" db="EMBL/GenBank/DDBJ databases">
        <authorList>
            <person name="Sun Q."/>
            <person name="Mori K."/>
        </authorList>
    </citation>
    <scope>NUCLEOTIDE SEQUENCE [LARGE SCALE GENOMIC DNA]</scope>
    <source>
        <strain evidence="2 3">JCM 3331</strain>
    </source>
</reference>
<evidence type="ECO:0000313" key="3">
    <source>
        <dbReference type="Proteomes" id="UP001589710"/>
    </source>
</evidence>
<keyword evidence="3" id="KW-1185">Reference proteome</keyword>
<name>A0ABV5R169_9ACTN</name>
<dbReference type="RefSeq" id="WP_345511774.1">
    <property type="nucleotide sequence ID" value="NZ_BAAAXD010000012.1"/>
</dbReference>
<feature type="region of interest" description="Disordered" evidence="1">
    <location>
        <begin position="1"/>
        <end position="65"/>
    </location>
</feature>